<keyword evidence="4" id="KW-1185">Reference proteome</keyword>
<proteinExistence type="predicted"/>
<evidence type="ECO:0000313" key="3">
    <source>
        <dbReference type="EMBL" id="POS78204.1"/>
    </source>
</evidence>
<dbReference type="InParanoid" id="A0A2P5I6T2"/>
<protein>
    <submittedName>
        <fullName evidence="3">Uncharacterized protein</fullName>
    </submittedName>
</protein>
<accession>A0A2P5I6T2</accession>
<evidence type="ECO:0000256" key="1">
    <source>
        <dbReference type="SAM" id="MobiDB-lite"/>
    </source>
</evidence>
<feature type="signal peptide" evidence="2">
    <location>
        <begin position="1"/>
        <end position="18"/>
    </location>
</feature>
<evidence type="ECO:0000313" key="4">
    <source>
        <dbReference type="Proteomes" id="UP000094444"/>
    </source>
</evidence>
<comment type="caution">
    <text evidence="3">The sequence shown here is derived from an EMBL/GenBank/DDBJ whole genome shotgun (WGS) entry which is preliminary data.</text>
</comment>
<feature type="compositionally biased region" description="Basic residues" evidence="1">
    <location>
        <begin position="77"/>
        <end position="87"/>
    </location>
</feature>
<feature type="region of interest" description="Disordered" evidence="1">
    <location>
        <begin position="57"/>
        <end position="96"/>
    </location>
</feature>
<name>A0A2P5I6T2_DIAHE</name>
<keyword evidence="2" id="KW-0732">Signal</keyword>
<feature type="compositionally biased region" description="Basic and acidic residues" evidence="1">
    <location>
        <begin position="57"/>
        <end position="69"/>
    </location>
</feature>
<dbReference type="OrthoDB" id="10520651at2759"/>
<dbReference type="Proteomes" id="UP000094444">
    <property type="component" value="Unassembled WGS sequence"/>
</dbReference>
<gene>
    <name evidence="3" type="ORF">DHEL01_v203393</name>
</gene>
<sequence length="96" mass="11231">MKLSQKLMLAIAAFSAAGSAPRADYQLLISFKRDEDVEKREPTTSFSFKREPTTSFSFKRDEDVEKREPTTSFSFKKEKRQQTRRGLHAMNRHDEK</sequence>
<dbReference type="EMBL" id="MAVT02000204">
    <property type="protein sequence ID" value="POS78204.1"/>
    <property type="molecule type" value="Genomic_DNA"/>
</dbReference>
<dbReference type="AlphaFoldDB" id="A0A2P5I6T2"/>
<feature type="chain" id="PRO_5015146337" evidence="2">
    <location>
        <begin position="19"/>
        <end position="96"/>
    </location>
</feature>
<reference evidence="3" key="1">
    <citation type="submission" date="2017-09" db="EMBL/GenBank/DDBJ databases">
        <title>Polyketide synthases of a Diaporthe helianthi virulent isolate.</title>
        <authorList>
            <person name="Baroncelli R."/>
        </authorList>
    </citation>
    <scope>NUCLEOTIDE SEQUENCE [LARGE SCALE GENOMIC DNA]</scope>
    <source>
        <strain evidence="3">7/96</strain>
    </source>
</reference>
<evidence type="ECO:0000256" key="2">
    <source>
        <dbReference type="SAM" id="SignalP"/>
    </source>
</evidence>
<organism evidence="3 4">
    <name type="scientific">Diaporthe helianthi</name>
    <dbReference type="NCBI Taxonomy" id="158607"/>
    <lineage>
        <taxon>Eukaryota</taxon>
        <taxon>Fungi</taxon>
        <taxon>Dikarya</taxon>
        <taxon>Ascomycota</taxon>
        <taxon>Pezizomycotina</taxon>
        <taxon>Sordariomycetes</taxon>
        <taxon>Sordariomycetidae</taxon>
        <taxon>Diaporthales</taxon>
        <taxon>Diaporthaceae</taxon>
        <taxon>Diaporthe</taxon>
    </lineage>
</organism>